<sequence>MRTNDRTKSIGAVQKTKEKQKRYLFNIMGIMVRSSAGRRGTEMHKVNKYTLHKIIINFSCQTGNVVV</sequence>
<organism evidence="1 2">
    <name type="scientific">Agathobaculum hominis</name>
    <dbReference type="NCBI Taxonomy" id="2763014"/>
    <lineage>
        <taxon>Bacteria</taxon>
        <taxon>Bacillati</taxon>
        <taxon>Bacillota</taxon>
        <taxon>Clostridia</taxon>
        <taxon>Eubacteriales</taxon>
        <taxon>Butyricicoccaceae</taxon>
        <taxon>Agathobaculum</taxon>
    </lineage>
</organism>
<name>A0ABR7GLZ6_9FIRM</name>
<gene>
    <name evidence="1" type="ORF">H8S02_05170</name>
</gene>
<evidence type="ECO:0000313" key="2">
    <source>
        <dbReference type="Proteomes" id="UP000641741"/>
    </source>
</evidence>
<keyword evidence="2" id="KW-1185">Reference proteome</keyword>
<proteinExistence type="predicted"/>
<accession>A0ABR7GLZ6</accession>
<dbReference type="EMBL" id="JACOPK010000004">
    <property type="protein sequence ID" value="MBC5695336.1"/>
    <property type="molecule type" value="Genomic_DNA"/>
</dbReference>
<comment type="caution">
    <text evidence="1">The sequence shown here is derived from an EMBL/GenBank/DDBJ whole genome shotgun (WGS) entry which is preliminary data.</text>
</comment>
<protein>
    <submittedName>
        <fullName evidence="1">Uncharacterized protein</fullName>
    </submittedName>
</protein>
<dbReference type="Proteomes" id="UP000641741">
    <property type="component" value="Unassembled WGS sequence"/>
</dbReference>
<evidence type="ECO:0000313" key="1">
    <source>
        <dbReference type="EMBL" id="MBC5695336.1"/>
    </source>
</evidence>
<reference evidence="1 2" key="1">
    <citation type="submission" date="2020-08" db="EMBL/GenBank/DDBJ databases">
        <title>Genome public.</title>
        <authorList>
            <person name="Liu C."/>
            <person name="Sun Q."/>
        </authorList>
    </citation>
    <scope>NUCLEOTIDE SEQUENCE [LARGE SCALE GENOMIC DNA]</scope>
    <source>
        <strain evidence="1 2">M2</strain>
    </source>
</reference>